<dbReference type="AlphaFoldDB" id="A0A4S4M8L0"/>
<dbReference type="PANTHER" id="PTHR13391">
    <property type="entry name" value="MITOCHONDRIAL DISTRIBUTION REGULATOR MISATO"/>
    <property type="match status" value="1"/>
</dbReference>
<reference evidence="3 4" key="1">
    <citation type="submission" date="2019-02" db="EMBL/GenBank/DDBJ databases">
        <title>Genome sequencing of the rare red list fungi Antrodiella citrinella (Flaviporus citrinellus).</title>
        <authorList>
            <person name="Buettner E."/>
            <person name="Kellner H."/>
        </authorList>
    </citation>
    <scope>NUCLEOTIDE SEQUENCE [LARGE SCALE GENOMIC DNA]</scope>
    <source>
        <strain evidence="3 4">DSM 108506</strain>
    </source>
</reference>
<dbReference type="SUPFAM" id="SSF52490">
    <property type="entry name" value="Tubulin nucleotide-binding domain-like"/>
    <property type="match status" value="1"/>
</dbReference>
<dbReference type="EMBL" id="SGPM01000432">
    <property type="protein sequence ID" value="THH21692.1"/>
    <property type="molecule type" value="Genomic_DNA"/>
</dbReference>
<name>A0A4S4M8L0_9APHY</name>
<evidence type="ECO:0000256" key="1">
    <source>
        <dbReference type="SAM" id="MobiDB-lite"/>
    </source>
</evidence>
<feature type="domain" description="DML1/Misato tubulin" evidence="2">
    <location>
        <begin position="74"/>
        <end position="257"/>
    </location>
</feature>
<organism evidence="3 4">
    <name type="scientific">Antrodiella citrinella</name>
    <dbReference type="NCBI Taxonomy" id="2447956"/>
    <lineage>
        <taxon>Eukaryota</taxon>
        <taxon>Fungi</taxon>
        <taxon>Dikarya</taxon>
        <taxon>Basidiomycota</taxon>
        <taxon>Agaricomycotina</taxon>
        <taxon>Agaricomycetes</taxon>
        <taxon>Polyporales</taxon>
        <taxon>Steccherinaceae</taxon>
        <taxon>Antrodiella</taxon>
    </lineage>
</organism>
<dbReference type="Pfam" id="PF14881">
    <property type="entry name" value="Tubulin_3"/>
    <property type="match status" value="1"/>
</dbReference>
<accession>A0A4S4M8L0</accession>
<evidence type="ECO:0000313" key="4">
    <source>
        <dbReference type="Proteomes" id="UP000308730"/>
    </source>
</evidence>
<dbReference type="PANTHER" id="PTHR13391:SF0">
    <property type="entry name" value="PROTEIN MISATO HOMOLOG 1"/>
    <property type="match status" value="1"/>
</dbReference>
<comment type="caution">
    <text evidence="3">The sequence shown here is derived from an EMBL/GenBank/DDBJ whole genome shotgun (WGS) entry which is preliminary data.</text>
</comment>
<gene>
    <name evidence="3" type="ORF">EUX98_g8295</name>
</gene>
<feature type="compositionally biased region" description="Acidic residues" evidence="1">
    <location>
        <begin position="349"/>
        <end position="360"/>
    </location>
</feature>
<dbReference type="GO" id="GO:0007005">
    <property type="term" value="P:mitochondrion organization"/>
    <property type="evidence" value="ECO:0007669"/>
    <property type="project" value="InterPro"/>
</dbReference>
<dbReference type="InterPro" id="IPR036525">
    <property type="entry name" value="Tubulin/FtsZ_GTPase_sf"/>
</dbReference>
<protein>
    <recommendedName>
        <fullName evidence="2">DML1/Misato tubulin domain-containing protein</fullName>
    </recommendedName>
</protein>
<evidence type="ECO:0000313" key="3">
    <source>
        <dbReference type="EMBL" id="THH21692.1"/>
    </source>
</evidence>
<sequence length="360" mass="40555">MTGCMWSANFGALTDGLYEQEVGQQDSGTSQWNGIVDEFRQPVVTKSKYQSRLELEAETKDLDDEDEDEATGVSEIRFWSDYSRVFYHPRTSQRLPDVADYEHADGDWVSGRDAFTKYNEETELMEDSFRFFVEECDNPQGLQVINDTASFGSFTHSFLSAFRDDFTKLPCWTFSLLSDSVPGSLNVDEPRGIAKAVNDALCLQSLNELSTLNVPIQSPLAWESGPWLEDITLKRDAPYHTSSVLATHIESITLPFRVGAPAIPVPTSFPRYFTSGPTPSTLSSFATLSTTTRTAILFTQYAKFMDECTKQYAHVVQQMGLEMDDVKDLRDTLRALEDEYRGDDHTFDSDDNDEGLGEDE</sequence>
<dbReference type="Proteomes" id="UP000308730">
    <property type="component" value="Unassembled WGS sequence"/>
</dbReference>
<dbReference type="Gene3D" id="3.40.50.1440">
    <property type="entry name" value="Tubulin/FtsZ, GTPase domain"/>
    <property type="match status" value="1"/>
</dbReference>
<evidence type="ECO:0000259" key="2">
    <source>
        <dbReference type="Pfam" id="PF14881"/>
    </source>
</evidence>
<dbReference type="GO" id="GO:0005739">
    <property type="term" value="C:mitochondrion"/>
    <property type="evidence" value="ECO:0007669"/>
    <property type="project" value="TreeGrafter"/>
</dbReference>
<dbReference type="OrthoDB" id="271881at2759"/>
<feature type="region of interest" description="Disordered" evidence="1">
    <location>
        <begin position="340"/>
        <end position="360"/>
    </location>
</feature>
<dbReference type="InterPro" id="IPR049942">
    <property type="entry name" value="DML1/Misato"/>
</dbReference>
<keyword evidence="4" id="KW-1185">Reference proteome</keyword>
<proteinExistence type="predicted"/>
<dbReference type="InterPro" id="IPR029209">
    <property type="entry name" value="DML1/Misato_tubulin"/>
</dbReference>